<gene>
    <name evidence="3" type="ORF">GAY54_08360</name>
</gene>
<feature type="compositionally biased region" description="Polar residues" evidence="1">
    <location>
        <begin position="324"/>
        <end position="336"/>
    </location>
</feature>
<proteinExistence type="predicted"/>
<name>A0AB73JGR5_STAAU</name>
<dbReference type="AlphaFoldDB" id="A0AB73JGR5"/>
<dbReference type="CDD" id="cd01029">
    <property type="entry name" value="TOPRIM_primases"/>
    <property type="match status" value="1"/>
</dbReference>
<accession>A0AB73JGR5</accession>
<dbReference type="Gene3D" id="3.40.1360.10">
    <property type="match status" value="1"/>
</dbReference>
<reference evidence="3 4" key="1">
    <citation type="journal article" date="2019" name="Int. J. Infect. Dis.">
        <title>Characterization of a community-acquired methicillin-resistant sequence type 338 Staphylococcus aureus strain containing a staphylococcal cassette chromosome mec type VT.</title>
        <authorList>
            <person name="Chen Y."/>
            <person name="Hong J."/>
            <person name="Chen Y."/>
            <person name="Wang H."/>
            <person name="Yu Y."/>
            <person name="Qu T."/>
        </authorList>
    </citation>
    <scope>NUCLEOTIDE SEQUENCE [LARGE SCALE GENOMIC DNA]</scope>
    <source>
        <strain evidence="3 4">LJ05</strain>
    </source>
</reference>
<feature type="domain" description="DUF3991" evidence="2">
    <location>
        <begin position="126"/>
        <end position="193"/>
    </location>
</feature>
<dbReference type="SUPFAM" id="SSF57783">
    <property type="entry name" value="Zinc beta-ribbon"/>
    <property type="match status" value="1"/>
</dbReference>
<dbReference type="Proteomes" id="UP000463077">
    <property type="component" value="Unassembled WGS sequence"/>
</dbReference>
<evidence type="ECO:0000313" key="3">
    <source>
        <dbReference type="EMBL" id="MUG52566.1"/>
    </source>
</evidence>
<dbReference type="InterPro" id="IPR025054">
    <property type="entry name" value="DUF3991"/>
</dbReference>
<dbReference type="Pfam" id="PF13155">
    <property type="entry name" value="Toprim_2"/>
    <property type="match status" value="1"/>
</dbReference>
<comment type="caution">
    <text evidence="3">The sequence shown here is derived from an EMBL/GenBank/DDBJ whole genome shotgun (WGS) entry which is preliminary data.</text>
</comment>
<evidence type="ECO:0000313" key="4">
    <source>
        <dbReference type="Proteomes" id="UP000463077"/>
    </source>
</evidence>
<dbReference type="RefSeq" id="WP_001575006.1">
    <property type="nucleotide sequence ID" value="NZ_JBCPUW010000005.1"/>
</dbReference>
<sequence>MSNNYRKFTKEEKDQARNTDVMEIGQQHGYSFSKDSNRWYRCNEHDSFVVDAKTNSFHWNSQNIHGSGGISFATEVLEYDFQGAMKMLIDGEYQEHDSSKVTESENNKQPLNYDVEEEKEPKKVKAYLENERGLDSRLVNWGIKTGVIAQDERNNACFKWIDNENNIVGADKRGTTGKKFQQVVQGSQENYGFHIDILQDKTKPIEHIVITESPIDALSYYEAHKDLEQTRVASMSGVKENALLGHMKSAITYNKSNFPEQDVDMKLTFAVDNDEAGKQFISNFLDKWNFKGDVKVDLPEDTKDWNEQLKKDKAIAKGERVYQKDNNSQQKSQVIENDNENDFER</sequence>
<protein>
    <submittedName>
        <fullName evidence="3">DUF3991 domain-containing protein</fullName>
    </submittedName>
</protein>
<evidence type="ECO:0000256" key="1">
    <source>
        <dbReference type="SAM" id="MobiDB-lite"/>
    </source>
</evidence>
<organism evidence="3 4">
    <name type="scientific">Staphylococcus aureus</name>
    <dbReference type="NCBI Taxonomy" id="1280"/>
    <lineage>
        <taxon>Bacteria</taxon>
        <taxon>Bacillati</taxon>
        <taxon>Bacillota</taxon>
        <taxon>Bacilli</taxon>
        <taxon>Bacillales</taxon>
        <taxon>Staphylococcaceae</taxon>
        <taxon>Staphylococcus</taxon>
    </lineage>
</organism>
<dbReference type="Pfam" id="PF13154">
    <property type="entry name" value="DUF3991"/>
    <property type="match status" value="1"/>
</dbReference>
<dbReference type="EMBL" id="WFHO01000014">
    <property type="protein sequence ID" value="MUG52566.1"/>
    <property type="molecule type" value="Genomic_DNA"/>
</dbReference>
<evidence type="ECO:0000259" key="2">
    <source>
        <dbReference type="Pfam" id="PF13154"/>
    </source>
</evidence>
<feature type="region of interest" description="Disordered" evidence="1">
    <location>
        <begin position="316"/>
        <end position="345"/>
    </location>
</feature>
<dbReference type="InterPro" id="IPR034154">
    <property type="entry name" value="TOPRIM_DnaG/twinkle"/>
</dbReference>